<dbReference type="Pfam" id="PF23621">
    <property type="entry name" value="BP74_N"/>
    <property type="match status" value="1"/>
</dbReference>
<dbReference type="InterPro" id="IPR056422">
    <property type="entry name" value="BP74_N"/>
</dbReference>
<dbReference type="InterPro" id="IPR053344">
    <property type="entry name" value="cAMP-inducible_BP74-like"/>
</dbReference>
<dbReference type="OrthoDB" id="2232403at2759"/>
<evidence type="ECO:0000313" key="3">
    <source>
        <dbReference type="Proteomes" id="UP000603453"/>
    </source>
</evidence>
<evidence type="ECO:0000259" key="1">
    <source>
        <dbReference type="Pfam" id="PF23621"/>
    </source>
</evidence>
<keyword evidence="3" id="KW-1185">Reference proteome</keyword>
<feature type="domain" description="BP74 N-terminal" evidence="1">
    <location>
        <begin position="1"/>
        <end position="70"/>
    </location>
</feature>
<name>A0A8H7QP82_9FUNG</name>
<dbReference type="PANTHER" id="PTHR35883">
    <property type="entry name" value="CYCLIC AMP-INDUCIBLE PROTEIN BP74-RELATED"/>
    <property type="match status" value="1"/>
</dbReference>
<protein>
    <recommendedName>
        <fullName evidence="1">BP74 N-terminal domain-containing protein</fullName>
    </recommendedName>
</protein>
<organism evidence="2 3">
    <name type="scientific">Mucor saturninus</name>
    <dbReference type="NCBI Taxonomy" id="64648"/>
    <lineage>
        <taxon>Eukaryota</taxon>
        <taxon>Fungi</taxon>
        <taxon>Fungi incertae sedis</taxon>
        <taxon>Mucoromycota</taxon>
        <taxon>Mucoromycotina</taxon>
        <taxon>Mucoromycetes</taxon>
        <taxon>Mucorales</taxon>
        <taxon>Mucorineae</taxon>
        <taxon>Mucoraceae</taxon>
        <taxon>Mucor</taxon>
    </lineage>
</organism>
<sequence length="70" mass="8039">MGRIRKQTASYNPKYSYYIDPTTVSFFNHAIEVCDASLTYLEDNLDEACGAFLPGCFFCPWTSQITREIK</sequence>
<reference evidence="2" key="1">
    <citation type="submission" date="2020-12" db="EMBL/GenBank/DDBJ databases">
        <title>Metabolic potential, ecology and presence of endohyphal bacteria is reflected in genomic diversity of Mucoromycotina.</title>
        <authorList>
            <person name="Muszewska A."/>
            <person name="Okrasinska A."/>
            <person name="Steczkiewicz K."/>
            <person name="Drgas O."/>
            <person name="Orlowska M."/>
            <person name="Perlinska-Lenart U."/>
            <person name="Aleksandrzak-Piekarczyk T."/>
            <person name="Szatraj K."/>
            <person name="Zielenkiewicz U."/>
            <person name="Pilsyk S."/>
            <person name="Malc E."/>
            <person name="Mieczkowski P."/>
            <person name="Kruszewska J.S."/>
            <person name="Biernat P."/>
            <person name="Pawlowska J."/>
        </authorList>
    </citation>
    <scope>NUCLEOTIDE SEQUENCE</scope>
    <source>
        <strain evidence="2">WA0000017839</strain>
    </source>
</reference>
<evidence type="ECO:0000313" key="2">
    <source>
        <dbReference type="EMBL" id="KAG2195904.1"/>
    </source>
</evidence>
<dbReference type="Proteomes" id="UP000603453">
    <property type="component" value="Unassembled WGS sequence"/>
</dbReference>
<gene>
    <name evidence="2" type="ORF">INT47_002947</name>
</gene>
<dbReference type="AlphaFoldDB" id="A0A8H7QP82"/>
<dbReference type="PANTHER" id="PTHR35883:SF1">
    <property type="entry name" value="CALMODULIN-BINDING PROTEIN CAM-BP15-RELATED"/>
    <property type="match status" value="1"/>
</dbReference>
<dbReference type="EMBL" id="JAEPRD010000159">
    <property type="protein sequence ID" value="KAG2195904.1"/>
    <property type="molecule type" value="Genomic_DNA"/>
</dbReference>
<proteinExistence type="predicted"/>
<comment type="caution">
    <text evidence="2">The sequence shown here is derived from an EMBL/GenBank/DDBJ whole genome shotgun (WGS) entry which is preliminary data.</text>
</comment>
<accession>A0A8H7QP82</accession>